<feature type="transmembrane region" description="Helical" evidence="7">
    <location>
        <begin position="57"/>
        <end position="77"/>
    </location>
</feature>
<feature type="transmembrane region" description="Helical" evidence="7">
    <location>
        <begin position="89"/>
        <end position="108"/>
    </location>
</feature>
<organism evidence="8 9">
    <name type="scientific">Thraustotheca clavata</name>
    <dbReference type="NCBI Taxonomy" id="74557"/>
    <lineage>
        <taxon>Eukaryota</taxon>
        <taxon>Sar</taxon>
        <taxon>Stramenopiles</taxon>
        <taxon>Oomycota</taxon>
        <taxon>Saprolegniomycetes</taxon>
        <taxon>Saprolegniales</taxon>
        <taxon>Achlyaceae</taxon>
        <taxon>Thraustotheca</taxon>
    </lineage>
</organism>
<accession>A0A1W0A2C8</accession>
<feature type="transmembrane region" description="Helical" evidence="7">
    <location>
        <begin position="194"/>
        <end position="214"/>
    </location>
</feature>
<evidence type="ECO:0000256" key="6">
    <source>
        <dbReference type="SAM" id="Coils"/>
    </source>
</evidence>
<evidence type="ECO:0000313" key="8">
    <source>
        <dbReference type="EMBL" id="OQS04331.1"/>
    </source>
</evidence>
<evidence type="ECO:0000256" key="7">
    <source>
        <dbReference type="SAM" id="Phobius"/>
    </source>
</evidence>
<keyword evidence="3 7" id="KW-0812">Transmembrane</keyword>
<gene>
    <name evidence="8" type="ORF">THRCLA_03422</name>
</gene>
<evidence type="ECO:0000256" key="1">
    <source>
        <dbReference type="ARBA" id="ARBA00004141"/>
    </source>
</evidence>
<feature type="transmembrane region" description="Helical" evidence="7">
    <location>
        <begin position="128"/>
        <end position="152"/>
    </location>
</feature>
<dbReference type="GO" id="GO:0008506">
    <property type="term" value="F:sucrose:proton symporter activity"/>
    <property type="evidence" value="ECO:0007669"/>
    <property type="project" value="TreeGrafter"/>
</dbReference>
<evidence type="ECO:0000313" key="9">
    <source>
        <dbReference type="Proteomes" id="UP000243217"/>
    </source>
</evidence>
<feature type="transmembrane region" description="Helical" evidence="7">
    <location>
        <begin position="250"/>
        <end position="270"/>
    </location>
</feature>
<evidence type="ECO:0000256" key="4">
    <source>
        <dbReference type="ARBA" id="ARBA00022989"/>
    </source>
</evidence>
<feature type="transmembrane region" description="Helical" evidence="7">
    <location>
        <begin position="314"/>
        <end position="331"/>
    </location>
</feature>
<protein>
    <submittedName>
        <fullName evidence="8">Glycoside-Pentoside-Hexuronide (GPH):Cation Symporter Family</fullName>
    </submittedName>
</protein>
<evidence type="ECO:0000256" key="2">
    <source>
        <dbReference type="ARBA" id="ARBA00022448"/>
    </source>
</evidence>
<feature type="transmembrane region" description="Helical" evidence="7">
    <location>
        <begin position="398"/>
        <end position="423"/>
    </location>
</feature>
<feature type="transmembrane region" description="Helical" evidence="7">
    <location>
        <begin position="161"/>
        <end position="182"/>
    </location>
</feature>
<evidence type="ECO:0000256" key="5">
    <source>
        <dbReference type="ARBA" id="ARBA00023136"/>
    </source>
</evidence>
<sequence>MMYHAELNSTRSSRGCSIPFMFLVCAPIMATKMAWAAQWAGIGPLLESLLESWQVQLIQLIGPITGILVAPAVGVHSERSTSRFGQRRPYMFFGALATIVCWLIMPMIPTLVSSAHHPTQHEQTLVTAATIACYLWMDITVNMVQMAAYLLIADVAGDRQVVASSIATMYAMVGQLCVSVFIWSQGPAQGYLKWFFTMLVVVMLCTVLPVCRFVNEKPWKPTVDSYSPVPPKANVLTSVYYGVKSLPRQLGIFFLAFILTEYGFISYTGVKGQFFGIQVYGGSKEGADTCGSNCTQAQQSYNNGVTLAGGLTDNLHNIVGLFYLVVLPYLIKRFGARNVLMASMIPQLCFIVLALSNIAWLDVLIVVLTTITQQTIYSLQIPLILAEIGFGEEKLLGLYFGAMNTANCLGQLLNFAVTALVLRGGGLDFNIAILIGGGATFLALLASAFIREIAKMELQDRARQIMGAIELSDEEVANLCEIVVSTSPRMPLSCTIDMNYANSLIKAREERLRKDRLRKRKSKEKNQLELESLRQQTIKLQEELSRRKCKRPHDKDWEIVALHEKNKAQDAMKIRKQLVAEITHQLESAILYQRNLSWMQSSSPREMAIHPSKGPWTMHTLMGDSNARIHGVQAMMKQQLTLFTPELHGRLPESDVGGPFGLVLDDEQTSIAFLEMRKFGKIRAPFRNVALAFWTMVTQPTATKRITNFGDDLVLTTALNANDESVKQHVLIKLIHEKYRVIYLQRTINSDQSNSEYKNPVNVAAFWVFEQVDQGVCAMRGYTQVGLDCYNEGSKHDYTMYMNQSTMNNARLNDFMGQFDCILLN</sequence>
<feature type="transmembrane region" description="Helical" evidence="7">
    <location>
        <begin position="20"/>
        <end position="37"/>
    </location>
</feature>
<keyword evidence="4 7" id="KW-1133">Transmembrane helix</keyword>
<dbReference type="PANTHER" id="PTHR19432">
    <property type="entry name" value="SUGAR TRANSPORTER"/>
    <property type="match status" value="1"/>
</dbReference>
<dbReference type="PANTHER" id="PTHR19432:SF26">
    <property type="entry name" value="MAJOR FACILITATOR SUPERFAMILY (MFS) PROFILE DOMAIN-CONTAINING PROTEIN"/>
    <property type="match status" value="1"/>
</dbReference>
<dbReference type="Proteomes" id="UP000243217">
    <property type="component" value="Unassembled WGS sequence"/>
</dbReference>
<keyword evidence="6" id="KW-0175">Coiled coil</keyword>
<dbReference type="OrthoDB" id="28755at2759"/>
<proteinExistence type="predicted"/>
<reference evidence="8 9" key="1">
    <citation type="journal article" date="2014" name="Genome Biol. Evol.">
        <title>The secreted proteins of Achlya hypogyna and Thraustotheca clavata identify the ancestral oomycete secretome and reveal gene acquisitions by horizontal gene transfer.</title>
        <authorList>
            <person name="Misner I."/>
            <person name="Blouin N."/>
            <person name="Leonard G."/>
            <person name="Richards T.A."/>
            <person name="Lane C.E."/>
        </authorList>
    </citation>
    <scope>NUCLEOTIDE SEQUENCE [LARGE SCALE GENOMIC DNA]</scope>
    <source>
        <strain evidence="8 9">ATCC 34112</strain>
    </source>
</reference>
<comment type="caution">
    <text evidence="8">The sequence shown here is derived from an EMBL/GenBank/DDBJ whole genome shotgun (WGS) entry which is preliminary data.</text>
</comment>
<dbReference type="Pfam" id="PF13347">
    <property type="entry name" value="MFS_2"/>
    <property type="match status" value="1"/>
</dbReference>
<dbReference type="GO" id="GO:0016020">
    <property type="term" value="C:membrane"/>
    <property type="evidence" value="ECO:0007669"/>
    <property type="project" value="UniProtKB-SubCell"/>
</dbReference>
<dbReference type="Gene3D" id="1.20.1250.20">
    <property type="entry name" value="MFS general substrate transporter like domains"/>
    <property type="match status" value="2"/>
</dbReference>
<comment type="subcellular location">
    <subcellularLocation>
        <location evidence="1">Membrane</location>
        <topology evidence="1">Multi-pass membrane protein</topology>
    </subcellularLocation>
</comment>
<feature type="coiled-coil region" evidence="6">
    <location>
        <begin position="507"/>
        <end position="543"/>
    </location>
</feature>
<dbReference type="AlphaFoldDB" id="A0A1W0A2C8"/>
<dbReference type="SUPFAM" id="SSF103473">
    <property type="entry name" value="MFS general substrate transporter"/>
    <property type="match status" value="1"/>
</dbReference>
<dbReference type="EMBL" id="JNBS01000635">
    <property type="protein sequence ID" value="OQS04331.1"/>
    <property type="molecule type" value="Genomic_DNA"/>
</dbReference>
<feature type="transmembrane region" description="Helical" evidence="7">
    <location>
        <begin position="429"/>
        <end position="450"/>
    </location>
</feature>
<evidence type="ECO:0000256" key="3">
    <source>
        <dbReference type="ARBA" id="ARBA00022692"/>
    </source>
</evidence>
<keyword evidence="9" id="KW-1185">Reference proteome</keyword>
<keyword evidence="2" id="KW-0813">Transport</keyword>
<dbReference type="InterPro" id="IPR036259">
    <property type="entry name" value="MFS_trans_sf"/>
</dbReference>
<name>A0A1W0A2C8_9STRA</name>
<keyword evidence="5 7" id="KW-0472">Membrane</keyword>